<feature type="region of interest" description="Disordered" evidence="1">
    <location>
        <begin position="1"/>
        <end position="54"/>
    </location>
</feature>
<name>A0A0D0A9R4_9AGAM</name>
<evidence type="ECO:0000256" key="1">
    <source>
        <dbReference type="SAM" id="MobiDB-lite"/>
    </source>
</evidence>
<dbReference type="EMBL" id="KN833691">
    <property type="protein sequence ID" value="KIK28733.1"/>
    <property type="molecule type" value="Genomic_DNA"/>
</dbReference>
<dbReference type="HOGENOM" id="CLU_3051291_0_0_1"/>
<keyword evidence="3" id="KW-1185">Reference proteome</keyword>
<proteinExistence type="predicted"/>
<sequence>MNMTLQSISNEPAIARSSLQAHMRSQDTAREGMRFPPRDPVPSGIDGPYHQFWS</sequence>
<dbReference type="AlphaFoldDB" id="A0A0D0A9R4"/>
<accession>A0A0D0A9R4</accession>
<gene>
    <name evidence="2" type="ORF">PISMIDRAFT_551247</name>
</gene>
<feature type="compositionally biased region" description="Polar residues" evidence="1">
    <location>
        <begin position="1"/>
        <end position="10"/>
    </location>
</feature>
<dbReference type="Proteomes" id="UP000054018">
    <property type="component" value="Unassembled WGS sequence"/>
</dbReference>
<reference evidence="2 3" key="1">
    <citation type="submission" date="2014-04" db="EMBL/GenBank/DDBJ databases">
        <authorList>
            <consortium name="DOE Joint Genome Institute"/>
            <person name="Kuo A."/>
            <person name="Kohler A."/>
            <person name="Costa M.D."/>
            <person name="Nagy L.G."/>
            <person name="Floudas D."/>
            <person name="Copeland A."/>
            <person name="Barry K.W."/>
            <person name="Cichocki N."/>
            <person name="Veneault-Fourrey C."/>
            <person name="LaButti K."/>
            <person name="Lindquist E.A."/>
            <person name="Lipzen A."/>
            <person name="Lundell T."/>
            <person name="Morin E."/>
            <person name="Murat C."/>
            <person name="Sun H."/>
            <person name="Tunlid A."/>
            <person name="Henrissat B."/>
            <person name="Grigoriev I.V."/>
            <person name="Hibbett D.S."/>
            <person name="Martin F."/>
            <person name="Nordberg H.P."/>
            <person name="Cantor M.N."/>
            <person name="Hua S.X."/>
        </authorList>
    </citation>
    <scope>NUCLEOTIDE SEQUENCE [LARGE SCALE GENOMIC DNA]</scope>
    <source>
        <strain evidence="2 3">441</strain>
    </source>
</reference>
<evidence type="ECO:0000313" key="2">
    <source>
        <dbReference type="EMBL" id="KIK28733.1"/>
    </source>
</evidence>
<protein>
    <submittedName>
        <fullName evidence="2">Uncharacterized protein</fullName>
    </submittedName>
</protein>
<organism evidence="2 3">
    <name type="scientific">Pisolithus microcarpus 441</name>
    <dbReference type="NCBI Taxonomy" id="765257"/>
    <lineage>
        <taxon>Eukaryota</taxon>
        <taxon>Fungi</taxon>
        <taxon>Dikarya</taxon>
        <taxon>Basidiomycota</taxon>
        <taxon>Agaricomycotina</taxon>
        <taxon>Agaricomycetes</taxon>
        <taxon>Agaricomycetidae</taxon>
        <taxon>Boletales</taxon>
        <taxon>Sclerodermatineae</taxon>
        <taxon>Pisolithaceae</taxon>
        <taxon>Pisolithus</taxon>
    </lineage>
</organism>
<reference evidence="3" key="2">
    <citation type="submission" date="2015-01" db="EMBL/GenBank/DDBJ databases">
        <title>Evolutionary Origins and Diversification of the Mycorrhizal Mutualists.</title>
        <authorList>
            <consortium name="DOE Joint Genome Institute"/>
            <consortium name="Mycorrhizal Genomics Consortium"/>
            <person name="Kohler A."/>
            <person name="Kuo A."/>
            <person name="Nagy L.G."/>
            <person name="Floudas D."/>
            <person name="Copeland A."/>
            <person name="Barry K.W."/>
            <person name="Cichocki N."/>
            <person name="Veneault-Fourrey C."/>
            <person name="LaButti K."/>
            <person name="Lindquist E.A."/>
            <person name="Lipzen A."/>
            <person name="Lundell T."/>
            <person name="Morin E."/>
            <person name="Murat C."/>
            <person name="Riley R."/>
            <person name="Ohm R."/>
            <person name="Sun H."/>
            <person name="Tunlid A."/>
            <person name="Henrissat B."/>
            <person name="Grigoriev I.V."/>
            <person name="Hibbett D.S."/>
            <person name="Martin F."/>
        </authorList>
    </citation>
    <scope>NUCLEOTIDE SEQUENCE [LARGE SCALE GENOMIC DNA]</scope>
    <source>
        <strain evidence="3">441</strain>
    </source>
</reference>
<feature type="compositionally biased region" description="Basic and acidic residues" evidence="1">
    <location>
        <begin position="24"/>
        <end position="37"/>
    </location>
</feature>
<evidence type="ECO:0000313" key="3">
    <source>
        <dbReference type="Proteomes" id="UP000054018"/>
    </source>
</evidence>